<dbReference type="GO" id="GO:0046872">
    <property type="term" value="F:metal ion binding"/>
    <property type="evidence" value="ECO:0007669"/>
    <property type="project" value="InterPro"/>
</dbReference>
<keyword evidence="1" id="KW-1133">Transmembrane helix</keyword>
<feature type="domain" description="Late nodulin" evidence="2">
    <location>
        <begin position="1"/>
        <end position="56"/>
    </location>
</feature>
<name>A0A396GVN8_MEDTR</name>
<proteinExistence type="predicted"/>
<dbReference type="EMBL" id="PSQE01000007">
    <property type="protein sequence ID" value="RHN45179.1"/>
    <property type="molecule type" value="Genomic_DNA"/>
</dbReference>
<accession>A0A396GVN8</accession>
<gene>
    <name evidence="3" type="ORF">MtrunA17_Chr7g0227551</name>
</gene>
<evidence type="ECO:0000259" key="2">
    <source>
        <dbReference type="Pfam" id="PF07127"/>
    </source>
</evidence>
<reference evidence="4" key="1">
    <citation type="journal article" date="2018" name="Nat. Plants">
        <title>Whole-genome landscape of Medicago truncatula symbiotic genes.</title>
        <authorList>
            <person name="Pecrix Y."/>
            <person name="Staton S.E."/>
            <person name="Sallet E."/>
            <person name="Lelandais-Briere C."/>
            <person name="Moreau S."/>
            <person name="Carrere S."/>
            <person name="Blein T."/>
            <person name="Jardinaud M.F."/>
            <person name="Latrasse D."/>
            <person name="Zouine M."/>
            <person name="Zahm M."/>
            <person name="Kreplak J."/>
            <person name="Mayjonade B."/>
            <person name="Satge C."/>
            <person name="Perez M."/>
            <person name="Cauet S."/>
            <person name="Marande W."/>
            <person name="Chantry-Darmon C."/>
            <person name="Lopez-Roques C."/>
            <person name="Bouchez O."/>
            <person name="Berard A."/>
            <person name="Debelle F."/>
            <person name="Munos S."/>
            <person name="Bendahmane A."/>
            <person name="Berges H."/>
            <person name="Niebel A."/>
            <person name="Buitink J."/>
            <person name="Frugier F."/>
            <person name="Benhamed M."/>
            <person name="Crespi M."/>
            <person name="Gouzy J."/>
            <person name="Gamas P."/>
        </authorList>
    </citation>
    <scope>NUCLEOTIDE SEQUENCE [LARGE SCALE GENOMIC DNA]</scope>
    <source>
        <strain evidence="4">cv. Jemalong A17</strain>
    </source>
</reference>
<dbReference type="AlphaFoldDB" id="A0A396GVN8"/>
<keyword evidence="1" id="KW-0472">Membrane</keyword>
<dbReference type="Gramene" id="rna39404">
    <property type="protein sequence ID" value="RHN45179.1"/>
    <property type="gene ID" value="gene39404"/>
</dbReference>
<evidence type="ECO:0000256" key="1">
    <source>
        <dbReference type="SAM" id="Phobius"/>
    </source>
</evidence>
<sequence length="59" mass="6561">MVETLKFVHVLSVFLSIFLAMIVSTSSFPFMPIPCLTDKDCPKKNGYVGKCRKGYCVGI</sequence>
<dbReference type="Pfam" id="PF07127">
    <property type="entry name" value="Nodulin_late"/>
    <property type="match status" value="1"/>
</dbReference>
<feature type="transmembrane region" description="Helical" evidence="1">
    <location>
        <begin position="7"/>
        <end position="31"/>
    </location>
</feature>
<protein>
    <submittedName>
        <fullName evidence="3">Putative Late nodulin</fullName>
    </submittedName>
</protein>
<comment type="caution">
    <text evidence="3">The sequence shown here is derived from an EMBL/GenBank/DDBJ whole genome shotgun (WGS) entry which is preliminary data.</text>
</comment>
<keyword evidence="1" id="KW-0812">Transmembrane</keyword>
<evidence type="ECO:0000313" key="3">
    <source>
        <dbReference type="EMBL" id="RHN45179.1"/>
    </source>
</evidence>
<dbReference type="Proteomes" id="UP000265566">
    <property type="component" value="Chromosome 7"/>
</dbReference>
<dbReference type="InterPro" id="IPR009810">
    <property type="entry name" value="Nodulin_late_dom"/>
</dbReference>
<evidence type="ECO:0000313" key="4">
    <source>
        <dbReference type="Proteomes" id="UP000265566"/>
    </source>
</evidence>
<organism evidence="3 4">
    <name type="scientific">Medicago truncatula</name>
    <name type="common">Barrel medic</name>
    <name type="synonym">Medicago tribuloides</name>
    <dbReference type="NCBI Taxonomy" id="3880"/>
    <lineage>
        <taxon>Eukaryota</taxon>
        <taxon>Viridiplantae</taxon>
        <taxon>Streptophyta</taxon>
        <taxon>Embryophyta</taxon>
        <taxon>Tracheophyta</taxon>
        <taxon>Spermatophyta</taxon>
        <taxon>Magnoliopsida</taxon>
        <taxon>eudicotyledons</taxon>
        <taxon>Gunneridae</taxon>
        <taxon>Pentapetalae</taxon>
        <taxon>rosids</taxon>
        <taxon>fabids</taxon>
        <taxon>Fabales</taxon>
        <taxon>Fabaceae</taxon>
        <taxon>Papilionoideae</taxon>
        <taxon>50 kb inversion clade</taxon>
        <taxon>NPAAA clade</taxon>
        <taxon>Hologalegina</taxon>
        <taxon>IRL clade</taxon>
        <taxon>Trifolieae</taxon>
        <taxon>Medicago</taxon>
    </lineage>
</organism>